<dbReference type="RefSeq" id="WP_308715535.1">
    <property type="nucleotide sequence ID" value="NZ_JAVHUY010000029.1"/>
</dbReference>
<sequence length="550" mass="54341">MRRPLALALLPALLTAAAVGIGPGAGYADPVRPPVAVSPAYGGARVEAAAADVGTYAATRLAPGLTLSDFSTTGPNKGAILTADLTEPTLKPKYLNPGTVGATATLTTQANRAGAVAAVNGDFFDIGATGAPRGVGIDGGGLLHGPASGWNNAAALYAAGAGTRGGLASVFLDATVTLPGGAVLTASNLNSPNIAANGIGIYNPLWGDEPRSQVLDGATRSREIEISGGAVSKVSTSPGGKVAAGTVVVLGVGTGADALAGLRVGDVATVDYRPRGGDGAQVAIGGNLVLVRDGMVTTTSHPRNPRTAVGFSADGLRMWLVVVDGRSGTSVGMTYVELANFMKSLGADDALNLDGGGSSTLVARMPGATGVSVRNTPSDGAQRPVPNGIGFVSTAQPAACVSANLNLTGYPALSAGATGPAVTAAQCLLMDAGFGTGAAGPTGTFDTGTAAATTRFQQDRGLTATGTVDARTWTALLAAGDTPILRNGSTGYPVTRLQRALTAALGRSVGIDGAFGPVTERAVRDYQTARGLGVDGVVGTQTWGALQAGR</sequence>
<feature type="domain" description="Phosphodiester glycosidase" evidence="2">
    <location>
        <begin position="223"/>
        <end position="391"/>
    </location>
</feature>
<dbReference type="PANTHER" id="PTHR40446">
    <property type="entry name" value="N-ACETYLGLUCOSAMINE-1-PHOSPHODIESTER ALPHA-N-ACETYLGLUCOSAMINIDASE"/>
    <property type="match status" value="1"/>
</dbReference>
<evidence type="ECO:0000259" key="1">
    <source>
        <dbReference type="Pfam" id="PF01471"/>
    </source>
</evidence>
<name>A0ABU0ZMK0_9ACTN</name>
<gene>
    <name evidence="3" type="ORF">RB614_27435</name>
</gene>
<dbReference type="GO" id="GO:0016798">
    <property type="term" value="F:hydrolase activity, acting on glycosyl bonds"/>
    <property type="evidence" value="ECO:0007669"/>
    <property type="project" value="UniProtKB-KW"/>
</dbReference>
<dbReference type="InterPro" id="IPR036366">
    <property type="entry name" value="PGBDSf"/>
</dbReference>
<dbReference type="Pfam" id="PF09992">
    <property type="entry name" value="NAGPA"/>
    <property type="match status" value="1"/>
</dbReference>
<dbReference type="InterPro" id="IPR036365">
    <property type="entry name" value="PGBD-like_sf"/>
</dbReference>
<feature type="domain" description="Peptidoglycan binding-like" evidence="1">
    <location>
        <begin position="418"/>
        <end position="476"/>
    </location>
</feature>
<dbReference type="EMBL" id="JAVHUY010000029">
    <property type="protein sequence ID" value="MDQ7908265.1"/>
    <property type="molecule type" value="Genomic_DNA"/>
</dbReference>
<proteinExistence type="predicted"/>
<evidence type="ECO:0000259" key="2">
    <source>
        <dbReference type="Pfam" id="PF09992"/>
    </source>
</evidence>
<dbReference type="InterPro" id="IPR018711">
    <property type="entry name" value="NAGPA"/>
</dbReference>
<dbReference type="Gene3D" id="1.10.101.10">
    <property type="entry name" value="PGBD-like superfamily/PGBD"/>
    <property type="match status" value="2"/>
</dbReference>
<dbReference type="PANTHER" id="PTHR40446:SF2">
    <property type="entry name" value="N-ACETYLGLUCOSAMINE-1-PHOSPHODIESTER ALPHA-N-ACETYLGLUCOSAMINIDASE"/>
    <property type="match status" value="1"/>
</dbReference>
<keyword evidence="4" id="KW-1185">Reference proteome</keyword>
<protein>
    <submittedName>
        <fullName evidence="3">Phosphodiester glycosidase family protein</fullName>
    </submittedName>
</protein>
<accession>A0ABU0ZMK0</accession>
<dbReference type="SUPFAM" id="SSF47090">
    <property type="entry name" value="PGBD-like"/>
    <property type="match status" value="2"/>
</dbReference>
<reference evidence="3 4" key="1">
    <citation type="submission" date="2023-08" db="EMBL/GenBank/DDBJ databases">
        <title>Phytohabitans sansha sp. nov., isolated from marine sediment.</title>
        <authorList>
            <person name="Zhao Y."/>
            <person name="Yi K."/>
        </authorList>
    </citation>
    <scope>NUCLEOTIDE SEQUENCE [LARGE SCALE GENOMIC DNA]</scope>
    <source>
        <strain evidence="3 4">ZYX-F-186</strain>
    </source>
</reference>
<dbReference type="Pfam" id="PF01471">
    <property type="entry name" value="PG_binding_1"/>
    <property type="match status" value="2"/>
</dbReference>
<comment type="caution">
    <text evidence="3">The sequence shown here is derived from an EMBL/GenBank/DDBJ whole genome shotgun (WGS) entry which is preliminary data.</text>
</comment>
<evidence type="ECO:0000313" key="4">
    <source>
        <dbReference type="Proteomes" id="UP001230908"/>
    </source>
</evidence>
<dbReference type="Proteomes" id="UP001230908">
    <property type="component" value="Unassembled WGS sequence"/>
</dbReference>
<dbReference type="InterPro" id="IPR002477">
    <property type="entry name" value="Peptidoglycan-bd-like"/>
</dbReference>
<keyword evidence="3" id="KW-0326">Glycosidase</keyword>
<feature type="domain" description="Peptidoglycan binding-like" evidence="1">
    <location>
        <begin position="491"/>
        <end position="546"/>
    </location>
</feature>
<evidence type="ECO:0000313" key="3">
    <source>
        <dbReference type="EMBL" id="MDQ7908265.1"/>
    </source>
</evidence>
<keyword evidence="3" id="KW-0378">Hydrolase</keyword>
<organism evidence="3 4">
    <name type="scientific">Phytohabitans maris</name>
    <dbReference type="NCBI Taxonomy" id="3071409"/>
    <lineage>
        <taxon>Bacteria</taxon>
        <taxon>Bacillati</taxon>
        <taxon>Actinomycetota</taxon>
        <taxon>Actinomycetes</taxon>
        <taxon>Micromonosporales</taxon>
        <taxon>Micromonosporaceae</taxon>
    </lineage>
</organism>